<comment type="subcellular location">
    <subcellularLocation>
        <location evidence="1 6">Cell membrane</location>
        <topology evidence="1 6">Multi-pass membrane protein</topology>
    </subcellularLocation>
</comment>
<feature type="transmembrane region" description="Helical" evidence="6">
    <location>
        <begin position="193"/>
        <end position="217"/>
    </location>
</feature>
<reference evidence="8" key="1">
    <citation type="submission" date="2025-08" db="UniProtKB">
        <authorList>
            <consortium name="RefSeq"/>
        </authorList>
    </citation>
    <scope>IDENTIFICATION</scope>
    <source>
        <tissue evidence="8">Silk gland</tissue>
    </source>
</reference>
<dbReference type="GeneID" id="114247615"/>
<feature type="transmembrane region" description="Helical" evidence="6">
    <location>
        <begin position="286"/>
        <end position="309"/>
    </location>
</feature>
<evidence type="ECO:0000313" key="8">
    <source>
        <dbReference type="RefSeq" id="XP_028036415.1"/>
    </source>
</evidence>
<dbReference type="Proteomes" id="UP000504629">
    <property type="component" value="Unplaced"/>
</dbReference>
<dbReference type="Pfam" id="PF08395">
    <property type="entry name" value="7tm_7"/>
    <property type="match status" value="1"/>
</dbReference>
<dbReference type="RefSeq" id="XP_028036415.1">
    <property type="nucleotide sequence ID" value="XM_028180614.1"/>
</dbReference>
<feature type="transmembrane region" description="Helical" evidence="6">
    <location>
        <begin position="324"/>
        <end position="348"/>
    </location>
</feature>
<dbReference type="GO" id="GO:0007165">
    <property type="term" value="P:signal transduction"/>
    <property type="evidence" value="ECO:0007669"/>
    <property type="project" value="UniProtKB-KW"/>
</dbReference>
<evidence type="ECO:0000256" key="5">
    <source>
        <dbReference type="ARBA" id="ARBA00023136"/>
    </source>
</evidence>
<evidence type="ECO:0000313" key="7">
    <source>
        <dbReference type="Proteomes" id="UP000504629"/>
    </source>
</evidence>
<dbReference type="CTD" id="100653405"/>
<name>A0A6J2K3C4_BOMMA</name>
<feature type="transmembrane region" description="Helical" evidence="6">
    <location>
        <begin position="61"/>
        <end position="79"/>
    </location>
</feature>
<dbReference type="InterPro" id="IPR013604">
    <property type="entry name" value="7TM_chemorcpt"/>
</dbReference>
<evidence type="ECO:0000256" key="1">
    <source>
        <dbReference type="ARBA" id="ARBA00004651"/>
    </source>
</evidence>
<evidence type="ECO:0000256" key="4">
    <source>
        <dbReference type="ARBA" id="ARBA00022989"/>
    </source>
</evidence>
<gene>
    <name evidence="8" type="primary">LOC114247615</name>
</gene>
<evidence type="ECO:0000256" key="3">
    <source>
        <dbReference type="ARBA" id="ARBA00022692"/>
    </source>
</evidence>
<proteinExistence type="inferred from homology"/>
<keyword evidence="3 6" id="KW-0812">Transmembrane</keyword>
<comment type="similarity">
    <text evidence="6">Belongs to the insect chemoreceptor superfamily. Gustatory receptor (GR) family.</text>
</comment>
<keyword evidence="6" id="KW-0807">Transducer</keyword>
<accession>A0A6J2K3C4</accession>
<dbReference type="GO" id="GO:0005886">
    <property type="term" value="C:plasma membrane"/>
    <property type="evidence" value="ECO:0007669"/>
    <property type="project" value="UniProtKB-SubCell"/>
</dbReference>
<feature type="transmembrane region" description="Helical" evidence="6">
    <location>
        <begin position="159"/>
        <end position="181"/>
    </location>
</feature>
<evidence type="ECO:0000256" key="6">
    <source>
        <dbReference type="RuleBase" id="RU363108"/>
    </source>
</evidence>
<sequence length="359" mass="42309">MLTVSSRVQRRKKKKINKLLNTRNYNNIVEALLPSDRIRKISGVSVVYFAVNSENRIVTKFSFIGTIFFLFWYILYFYCTYKAHSEDQTILRTIYNTKLKRYGDDFERIASIVYVTYSMWKVPFRMSGNQVFIQRIVDIDSAIENMGEAVDYNKNAKTALVISIAQLGDFLVRMFCIWLSLENLSVIVPTEKLYQVVYTDALSFVITSHYCFSLIVLRGRYKYINKVLSEIKTRSAWEYKVFVRNKVAPDLEKVQKLQDRIVCEKIKACARIYSMLYKATEAINRMYGTALVLTMLLYLVFIILYMFYFMEATASRLLYDIKKYVDFLICVFWQMSHALSIIYANVYFSESITREVCKF</sequence>
<keyword evidence="4 6" id="KW-1133">Transmembrane helix</keyword>
<dbReference type="KEGG" id="bman:114247615"/>
<organism evidence="7 8">
    <name type="scientific">Bombyx mandarina</name>
    <name type="common">Wild silk moth</name>
    <name type="synonym">Wild silkworm</name>
    <dbReference type="NCBI Taxonomy" id="7092"/>
    <lineage>
        <taxon>Eukaryota</taxon>
        <taxon>Metazoa</taxon>
        <taxon>Ecdysozoa</taxon>
        <taxon>Arthropoda</taxon>
        <taxon>Hexapoda</taxon>
        <taxon>Insecta</taxon>
        <taxon>Pterygota</taxon>
        <taxon>Neoptera</taxon>
        <taxon>Endopterygota</taxon>
        <taxon>Lepidoptera</taxon>
        <taxon>Glossata</taxon>
        <taxon>Ditrysia</taxon>
        <taxon>Bombycoidea</taxon>
        <taxon>Bombycidae</taxon>
        <taxon>Bombycinae</taxon>
        <taxon>Bombyx</taxon>
    </lineage>
</organism>
<comment type="function">
    <text evidence="6">Gustatory receptor which mediates acceptance or avoidance behavior, depending on its substrates.</text>
</comment>
<keyword evidence="7" id="KW-1185">Reference proteome</keyword>
<keyword evidence="6" id="KW-0675">Receptor</keyword>
<dbReference type="GO" id="GO:0050909">
    <property type="term" value="P:sensory perception of taste"/>
    <property type="evidence" value="ECO:0007669"/>
    <property type="project" value="InterPro"/>
</dbReference>
<dbReference type="OrthoDB" id="7540613at2759"/>
<keyword evidence="5 6" id="KW-0472">Membrane</keyword>
<evidence type="ECO:0000256" key="2">
    <source>
        <dbReference type="ARBA" id="ARBA00022475"/>
    </source>
</evidence>
<comment type="caution">
    <text evidence="6">Lacks conserved residue(s) required for the propagation of feature annotation.</text>
</comment>
<protein>
    <recommendedName>
        <fullName evidence="6">Gustatory receptor</fullName>
    </recommendedName>
</protein>
<dbReference type="AlphaFoldDB" id="A0A6J2K3C4"/>
<keyword evidence="2 6" id="KW-1003">Cell membrane</keyword>